<accession>A0A067PJJ2</accession>
<keyword evidence="2" id="KW-1185">Reference proteome</keyword>
<organism evidence="1 2">
    <name type="scientific">Jaapia argillacea MUCL 33604</name>
    <dbReference type="NCBI Taxonomy" id="933084"/>
    <lineage>
        <taxon>Eukaryota</taxon>
        <taxon>Fungi</taxon>
        <taxon>Dikarya</taxon>
        <taxon>Basidiomycota</taxon>
        <taxon>Agaricomycotina</taxon>
        <taxon>Agaricomycetes</taxon>
        <taxon>Agaricomycetidae</taxon>
        <taxon>Jaapiales</taxon>
        <taxon>Jaapiaceae</taxon>
        <taxon>Jaapia</taxon>
    </lineage>
</organism>
<dbReference type="Proteomes" id="UP000027265">
    <property type="component" value="Unassembled WGS sequence"/>
</dbReference>
<dbReference type="InParanoid" id="A0A067PJJ2"/>
<dbReference type="OrthoDB" id="3218112at2759"/>
<evidence type="ECO:0000313" key="1">
    <source>
        <dbReference type="EMBL" id="KDQ50636.1"/>
    </source>
</evidence>
<dbReference type="EMBL" id="KL197757">
    <property type="protein sequence ID" value="KDQ50636.1"/>
    <property type="molecule type" value="Genomic_DNA"/>
</dbReference>
<dbReference type="STRING" id="933084.A0A067PJJ2"/>
<name>A0A067PJJ2_9AGAM</name>
<protein>
    <submittedName>
        <fullName evidence="1">Uncharacterized protein</fullName>
    </submittedName>
</protein>
<proteinExistence type="predicted"/>
<reference evidence="2" key="1">
    <citation type="journal article" date="2014" name="Proc. Natl. Acad. Sci. U.S.A.">
        <title>Extensive sampling of basidiomycete genomes demonstrates inadequacy of the white-rot/brown-rot paradigm for wood decay fungi.</title>
        <authorList>
            <person name="Riley R."/>
            <person name="Salamov A.A."/>
            <person name="Brown D.W."/>
            <person name="Nagy L.G."/>
            <person name="Floudas D."/>
            <person name="Held B.W."/>
            <person name="Levasseur A."/>
            <person name="Lombard V."/>
            <person name="Morin E."/>
            <person name="Otillar R."/>
            <person name="Lindquist E.A."/>
            <person name="Sun H."/>
            <person name="LaButti K.M."/>
            <person name="Schmutz J."/>
            <person name="Jabbour D."/>
            <person name="Luo H."/>
            <person name="Baker S.E."/>
            <person name="Pisabarro A.G."/>
            <person name="Walton J.D."/>
            <person name="Blanchette R.A."/>
            <person name="Henrissat B."/>
            <person name="Martin F."/>
            <person name="Cullen D."/>
            <person name="Hibbett D.S."/>
            <person name="Grigoriev I.V."/>
        </authorList>
    </citation>
    <scope>NUCLEOTIDE SEQUENCE [LARGE SCALE GENOMIC DNA]</scope>
    <source>
        <strain evidence="2">MUCL 33604</strain>
    </source>
</reference>
<gene>
    <name evidence="1" type="ORF">JAAARDRAFT_74091</name>
</gene>
<sequence length="295" mass="33830">MDYGVGLEMGLRGEWEDVLISRGNVVISATAGGGGVQVFRVHNYWSLRRSCISTLPFERFHPDTPSRIGGVLKLATKDQIEHLRSQIVKHIGTDWPSTPSHWDVLEDHIESTKRRNRTDSIFDTRPPEPAAAIRLARGCNIPGILPAAFYHLSRIHPEMDWGECRGVTVPLELLSNLRKGERSARWDLLDKRDLMLLLHGIRNIQWSEVIIYESMETFTAECTNAKGCHTIIKSFCRRRDKQDRDPLAYLRDRFTSSRLIADKLCDKCATTISTCVQRNRQTFWEELPNLFRLSS</sequence>
<dbReference type="HOGENOM" id="CLU_033082_7_1_1"/>
<evidence type="ECO:0000313" key="2">
    <source>
        <dbReference type="Proteomes" id="UP000027265"/>
    </source>
</evidence>
<dbReference type="AlphaFoldDB" id="A0A067PJJ2"/>